<feature type="domain" description="Aldehyde dehydrogenase" evidence="4">
    <location>
        <begin position="4"/>
        <end position="451"/>
    </location>
</feature>
<proteinExistence type="inferred from homology"/>
<comment type="caution">
    <text evidence="5">The sequence shown here is derived from an EMBL/GenBank/DDBJ whole genome shotgun (WGS) entry which is preliminary data.</text>
</comment>
<accession>A0ABT2HVD7</accession>
<dbReference type="InterPro" id="IPR044148">
    <property type="entry name" value="ALDH_GabD1-like"/>
</dbReference>
<dbReference type="EMBL" id="JALXSQ010000004">
    <property type="protein sequence ID" value="MCT2042106.1"/>
    <property type="molecule type" value="Genomic_DNA"/>
</dbReference>
<dbReference type="InterPro" id="IPR016161">
    <property type="entry name" value="Ald_DH/histidinol_DH"/>
</dbReference>
<dbReference type="SUPFAM" id="SSF53720">
    <property type="entry name" value="ALDH-like"/>
    <property type="match status" value="1"/>
</dbReference>
<dbReference type="Gene3D" id="3.40.605.10">
    <property type="entry name" value="Aldehyde Dehydrogenase, Chain A, domain 1"/>
    <property type="match status" value="1"/>
</dbReference>
<evidence type="ECO:0000313" key="6">
    <source>
        <dbReference type="Proteomes" id="UP001525379"/>
    </source>
</evidence>
<dbReference type="Proteomes" id="UP001525379">
    <property type="component" value="Unassembled WGS sequence"/>
</dbReference>
<reference evidence="5 6" key="1">
    <citation type="submission" date="2022-04" db="EMBL/GenBank/DDBJ databases">
        <title>Human microbiome associated bacterial genomes.</title>
        <authorList>
            <person name="Sandstrom S."/>
            <person name="Salamzade R."/>
            <person name="Kalan L.R."/>
        </authorList>
    </citation>
    <scope>NUCLEOTIDE SEQUENCE [LARGE SCALE GENOMIC DNA]</scope>
    <source>
        <strain evidence="6">p3-SID1799</strain>
    </source>
</reference>
<evidence type="ECO:0000259" key="4">
    <source>
        <dbReference type="Pfam" id="PF00171"/>
    </source>
</evidence>
<comment type="similarity">
    <text evidence="1">Belongs to the aldehyde dehydrogenase family.</text>
</comment>
<dbReference type="Pfam" id="PF00171">
    <property type="entry name" value="Aldedh"/>
    <property type="match status" value="1"/>
</dbReference>
<evidence type="ECO:0000256" key="1">
    <source>
        <dbReference type="ARBA" id="ARBA00009986"/>
    </source>
</evidence>
<keyword evidence="3" id="KW-0560">Oxidoreductase</keyword>
<evidence type="ECO:0000313" key="5">
    <source>
        <dbReference type="EMBL" id="MCT2042106.1"/>
    </source>
</evidence>
<dbReference type="InterPro" id="IPR016163">
    <property type="entry name" value="Ald_DH_C"/>
</dbReference>
<dbReference type="Gene3D" id="3.40.309.10">
    <property type="entry name" value="Aldehyde Dehydrogenase, Chain A, domain 2"/>
    <property type="match status" value="1"/>
</dbReference>
<dbReference type="PANTHER" id="PTHR43217:SF2">
    <property type="entry name" value="SUCCINATE-SEMIALDEHYDE DEHYDROGENASE [NADP(+)]"/>
    <property type="match status" value="1"/>
</dbReference>
<dbReference type="RefSeq" id="WP_260103751.1">
    <property type="nucleotide sequence ID" value="NZ_JALXSQ010000004.1"/>
</dbReference>
<gene>
    <name evidence="5" type="ORF">M3D15_01940</name>
</gene>
<sequence>MTGYAVTNPANGEVVKTYETATEAQIEAAAAKAFETYEQWSRSTTAEERAAMIRRVAEIFNERKVELGAIITREMGKPVEQAEGEVEFSAAIFEYYAENGPKLLEDEPIEAATGGYAVIRKDPLGPLLGIMPWNYPYYQVARFAGPNLVVGNPIILKHAEQCPESALAMEKIFHEAGFPEGAYTNVFASHDQISTLIADPRVRGVSLTGSERAGAIVAEQAGRALKKCVLELGGSDPFLVLDTSDVDAAAEMAVAGRMENSGQACNASKRCIVLDKYYDEFVEKFTAKMMAQNEAKDPSQAGGDFGPLSSLKAAEGLEKQVESAVAEGAKITKSGERDGAHFPTTVLTDITPDMAAYREELFGPVGTVYRAKDVEDAIRIANDSPYGLGSIMVCEDENLALEVAAKLDTGMVYINEVGGESAELPFGGVKNSGYGRELGPVGIQDFVNKKLIRFKDKAAN</sequence>
<organism evidence="5 6">
    <name type="scientific">Pseudoclavibacter albus</name>
    <dbReference type="NCBI Taxonomy" id="272241"/>
    <lineage>
        <taxon>Bacteria</taxon>
        <taxon>Bacillati</taxon>
        <taxon>Actinomycetota</taxon>
        <taxon>Actinomycetes</taxon>
        <taxon>Micrococcales</taxon>
        <taxon>Microbacteriaceae</taxon>
        <taxon>Pseudoclavibacter</taxon>
    </lineage>
</organism>
<dbReference type="CDD" id="cd07100">
    <property type="entry name" value="ALDH_SSADH1_GabD1"/>
    <property type="match status" value="1"/>
</dbReference>
<protein>
    <submittedName>
        <fullName evidence="5">NAD-dependent succinate-semialdehyde dehydrogenase</fullName>
    </submittedName>
</protein>
<dbReference type="InterPro" id="IPR015590">
    <property type="entry name" value="Aldehyde_DH_dom"/>
</dbReference>
<evidence type="ECO:0000256" key="2">
    <source>
        <dbReference type="ARBA" id="ARBA00022857"/>
    </source>
</evidence>
<name>A0ABT2HVD7_9MICO</name>
<keyword evidence="6" id="KW-1185">Reference proteome</keyword>
<evidence type="ECO:0000256" key="3">
    <source>
        <dbReference type="ARBA" id="ARBA00023002"/>
    </source>
</evidence>
<dbReference type="InterPro" id="IPR047110">
    <property type="entry name" value="GABD/Sad-like"/>
</dbReference>
<dbReference type="InterPro" id="IPR016162">
    <property type="entry name" value="Ald_DH_N"/>
</dbReference>
<dbReference type="PANTHER" id="PTHR43217">
    <property type="entry name" value="SUCCINATE SEMIALDEHYDE DEHYDROGENASE [NAD(P)+] SAD"/>
    <property type="match status" value="1"/>
</dbReference>
<keyword evidence="2" id="KW-0521">NADP</keyword>